<organism evidence="2 3">
    <name type="scientific">Botrimarina colliarenosi</name>
    <dbReference type="NCBI Taxonomy" id="2528001"/>
    <lineage>
        <taxon>Bacteria</taxon>
        <taxon>Pseudomonadati</taxon>
        <taxon>Planctomycetota</taxon>
        <taxon>Planctomycetia</taxon>
        <taxon>Pirellulales</taxon>
        <taxon>Lacipirellulaceae</taxon>
        <taxon>Botrimarina</taxon>
    </lineage>
</organism>
<dbReference type="AlphaFoldDB" id="A0A5C6APN0"/>
<dbReference type="NCBIfam" id="TIGR04294">
    <property type="entry name" value="pre_pil_HX9DG"/>
    <property type="match status" value="1"/>
</dbReference>
<dbReference type="Pfam" id="PF07596">
    <property type="entry name" value="SBP_bac_10"/>
    <property type="match status" value="1"/>
</dbReference>
<feature type="domain" description="DUF1559" evidence="1">
    <location>
        <begin position="34"/>
        <end position="306"/>
    </location>
</feature>
<dbReference type="Gene3D" id="3.30.700.10">
    <property type="entry name" value="Glycoprotein, Type 4 Pilin"/>
    <property type="match status" value="1"/>
</dbReference>
<keyword evidence="3" id="KW-1185">Reference proteome</keyword>
<protein>
    <submittedName>
        <fullName evidence="2">Type II secretion system protein G</fullName>
    </submittedName>
</protein>
<sequence length="321" mass="34144">MPLSDRRRGFTLVELLVVIAIIGVLVALLLPAVQAAREAARRGACQSHLKQLGLATQLHHEAFGRFPTGGWSYVWTGDPDRGSGRDQPGGWLYNVLPYVEAGAVHNLGQGLSESAKRQAAAEAAGSVVEIANCPSRRPATLYPYTSTKPIRNAEPVAWVMKTDYAASAGDLVTNSEGPETLAEIEAFAGWGNAFDATGVLYARSEIRMAQVIDGTSKTYVLGEKRVQLGAYEKTAEQGGTFDWGDDGLGLGGHGTDVSRFASLDTPLGPDSIDQFNKSFGSSHPTGCGFAMADGSVQWISYDIDPEAHRQNSTRADGATSL</sequence>
<dbReference type="Pfam" id="PF07963">
    <property type="entry name" value="N_methyl"/>
    <property type="match status" value="1"/>
</dbReference>
<dbReference type="PROSITE" id="PS00409">
    <property type="entry name" value="PROKAR_NTER_METHYL"/>
    <property type="match status" value="1"/>
</dbReference>
<gene>
    <name evidence="2" type="primary">pulG_3</name>
    <name evidence="2" type="ORF">Pla108_10880</name>
</gene>
<comment type="caution">
    <text evidence="2">The sequence shown here is derived from an EMBL/GenBank/DDBJ whole genome shotgun (WGS) entry which is preliminary data.</text>
</comment>
<dbReference type="RefSeq" id="WP_146444443.1">
    <property type="nucleotide sequence ID" value="NZ_SJPR01000001.1"/>
</dbReference>
<evidence type="ECO:0000259" key="1">
    <source>
        <dbReference type="Pfam" id="PF07596"/>
    </source>
</evidence>
<evidence type="ECO:0000313" key="3">
    <source>
        <dbReference type="Proteomes" id="UP000317421"/>
    </source>
</evidence>
<dbReference type="Proteomes" id="UP000317421">
    <property type="component" value="Unassembled WGS sequence"/>
</dbReference>
<dbReference type="NCBIfam" id="TIGR02532">
    <property type="entry name" value="IV_pilin_GFxxxE"/>
    <property type="match status" value="1"/>
</dbReference>
<dbReference type="SUPFAM" id="SSF54523">
    <property type="entry name" value="Pili subunits"/>
    <property type="match status" value="1"/>
</dbReference>
<dbReference type="InterPro" id="IPR027558">
    <property type="entry name" value="Pre_pil_HX9DG_C"/>
</dbReference>
<dbReference type="PANTHER" id="PTHR30093">
    <property type="entry name" value="GENERAL SECRETION PATHWAY PROTEIN G"/>
    <property type="match status" value="1"/>
</dbReference>
<dbReference type="EMBL" id="SJPR01000001">
    <property type="protein sequence ID" value="TWU00144.1"/>
    <property type="molecule type" value="Genomic_DNA"/>
</dbReference>
<dbReference type="InterPro" id="IPR045584">
    <property type="entry name" value="Pilin-like"/>
</dbReference>
<dbReference type="PANTHER" id="PTHR30093:SF2">
    <property type="entry name" value="TYPE II SECRETION SYSTEM PROTEIN H"/>
    <property type="match status" value="1"/>
</dbReference>
<dbReference type="InterPro" id="IPR011453">
    <property type="entry name" value="DUF1559"/>
</dbReference>
<proteinExistence type="predicted"/>
<name>A0A5C6APN0_9BACT</name>
<accession>A0A5C6APN0</accession>
<dbReference type="InterPro" id="IPR012902">
    <property type="entry name" value="N_methyl_site"/>
</dbReference>
<dbReference type="OrthoDB" id="255848at2"/>
<reference evidence="2 3" key="1">
    <citation type="submission" date="2019-02" db="EMBL/GenBank/DDBJ databases">
        <title>Deep-cultivation of Planctomycetes and their phenomic and genomic characterization uncovers novel biology.</title>
        <authorList>
            <person name="Wiegand S."/>
            <person name="Jogler M."/>
            <person name="Boedeker C."/>
            <person name="Pinto D."/>
            <person name="Vollmers J."/>
            <person name="Rivas-Marin E."/>
            <person name="Kohn T."/>
            <person name="Peeters S.H."/>
            <person name="Heuer A."/>
            <person name="Rast P."/>
            <person name="Oberbeckmann S."/>
            <person name="Bunk B."/>
            <person name="Jeske O."/>
            <person name="Meyerdierks A."/>
            <person name="Storesund J.E."/>
            <person name="Kallscheuer N."/>
            <person name="Luecker S."/>
            <person name="Lage O.M."/>
            <person name="Pohl T."/>
            <person name="Merkel B.J."/>
            <person name="Hornburger P."/>
            <person name="Mueller R.-W."/>
            <person name="Bruemmer F."/>
            <person name="Labrenz M."/>
            <person name="Spormann A.M."/>
            <person name="Op Den Camp H."/>
            <person name="Overmann J."/>
            <person name="Amann R."/>
            <person name="Jetten M.S.M."/>
            <person name="Mascher T."/>
            <person name="Medema M.H."/>
            <person name="Devos D.P."/>
            <person name="Kaster A.-K."/>
            <person name="Ovreas L."/>
            <person name="Rohde M."/>
            <person name="Galperin M.Y."/>
            <person name="Jogler C."/>
        </authorList>
    </citation>
    <scope>NUCLEOTIDE SEQUENCE [LARGE SCALE GENOMIC DNA]</scope>
    <source>
        <strain evidence="2 3">Pla108</strain>
    </source>
</reference>
<evidence type="ECO:0000313" key="2">
    <source>
        <dbReference type="EMBL" id="TWU00144.1"/>
    </source>
</evidence>